<organism evidence="3 4">
    <name type="scientific">Marine Group I thaumarchaeote</name>
    <dbReference type="NCBI Taxonomy" id="2511932"/>
    <lineage>
        <taxon>Archaea</taxon>
        <taxon>Nitrososphaerota</taxon>
        <taxon>Marine Group I</taxon>
    </lineage>
</organism>
<dbReference type="PANTHER" id="PTHR21015">
    <property type="entry name" value="UDP-N-ACETYLGLUCOSAMINE--N-ACETYLMURAMYL-(PENTAPEPTIDE) PYROPHOSPHORYL-UNDECAPRENOL N-ACETYLGLUCOSAMINE TRANSFERASE 1"/>
    <property type="match status" value="1"/>
</dbReference>
<evidence type="ECO:0000313" key="3">
    <source>
        <dbReference type="EMBL" id="NWK02385.1"/>
    </source>
</evidence>
<dbReference type="InterPro" id="IPR020023">
    <property type="entry name" value="PseG"/>
</dbReference>
<dbReference type="GO" id="GO:0016758">
    <property type="term" value="F:hexosyltransferase activity"/>
    <property type="evidence" value="ECO:0007669"/>
    <property type="project" value="InterPro"/>
</dbReference>
<evidence type="ECO:0000256" key="1">
    <source>
        <dbReference type="ARBA" id="ARBA00006962"/>
    </source>
</evidence>
<proteinExistence type="inferred from homology"/>
<comment type="caution">
    <text evidence="3">The sequence shown here is derived from an EMBL/GenBank/DDBJ whole genome shotgun (WGS) entry which is preliminary data.</text>
</comment>
<dbReference type="EMBL" id="JACAST010000028">
    <property type="protein sequence ID" value="NWK02385.1"/>
    <property type="molecule type" value="Genomic_DNA"/>
</dbReference>
<dbReference type="Pfam" id="PF04101">
    <property type="entry name" value="Glyco_tran_28_C"/>
    <property type="match status" value="1"/>
</dbReference>
<dbReference type="GO" id="GO:0016787">
    <property type="term" value="F:hydrolase activity"/>
    <property type="evidence" value="ECO:0007669"/>
    <property type="project" value="UniProtKB-KW"/>
</dbReference>
<name>A0A7K4NM65_9ARCH</name>
<protein>
    <submittedName>
        <fullName evidence="3">UDP-2,4-diacetamido-2,4, 6-trideoxy-beta-L-altropyranose hydrolase</fullName>
        <ecNumber evidence="3">3.6.1.57</ecNumber>
    </submittedName>
</protein>
<keyword evidence="3" id="KW-0378">Hydrolase</keyword>
<evidence type="ECO:0000259" key="2">
    <source>
        <dbReference type="Pfam" id="PF04101"/>
    </source>
</evidence>
<dbReference type="PANTHER" id="PTHR21015:SF22">
    <property type="entry name" value="GLYCOSYLTRANSFERASE"/>
    <property type="match status" value="1"/>
</dbReference>
<accession>A0A7K4NM65</accession>
<gene>
    <name evidence="3" type="primary">pseG</name>
    <name evidence="3" type="ORF">HX804_03660</name>
</gene>
<feature type="domain" description="Glycosyl transferase family 28 C-terminal" evidence="2">
    <location>
        <begin position="190"/>
        <end position="315"/>
    </location>
</feature>
<dbReference type="Gene3D" id="3.40.50.11190">
    <property type="match status" value="1"/>
</dbReference>
<dbReference type="SUPFAM" id="SSF53756">
    <property type="entry name" value="UDP-Glycosyltransferase/glycogen phosphorylase"/>
    <property type="match status" value="1"/>
</dbReference>
<dbReference type="Proteomes" id="UP000529843">
    <property type="component" value="Unassembled WGS sequence"/>
</dbReference>
<dbReference type="EC" id="3.6.1.57" evidence="3"/>
<dbReference type="NCBIfam" id="TIGR03590">
    <property type="entry name" value="PseG"/>
    <property type="match status" value="1"/>
</dbReference>
<dbReference type="Gene3D" id="3.40.50.2000">
    <property type="entry name" value="Glycogen Phosphorylase B"/>
    <property type="match status" value="1"/>
</dbReference>
<comment type="similarity">
    <text evidence="1">Belongs to the glycosyltransferase 28 family.</text>
</comment>
<dbReference type="AlphaFoldDB" id="A0A7K4NM65"/>
<evidence type="ECO:0000313" key="4">
    <source>
        <dbReference type="Proteomes" id="UP000529843"/>
    </source>
</evidence>
<reference evidence="3 4" key="1">
    <citation type="journal article" date="2019" name="Environ. Microbiol.">
        <title>Genomics insights into ecotype formation of ammonia-oxidizing archaea in the deep ocean.</title>
        <authorList>
            <person name="Wang Y."/>
            <person name="Huang J.M."/>
            <person name="Cui G.J."/>
            <person name="Nunoura T."/>
            <person name="Takaki Y."/>
            <person name="Li W.L."/>
            <person name="Li J."/>
            <person name="Gao Z.M."/>
            <person name="Takai K."/>
            <person name="Zhang A.Q."/>
            <person name="Stepanauskas R."/>
        </authorList>
    </citation>
    <scope>NUCLEOTIDE SEQUENCE [LARGE SCALE GENOMIC DNA]</scope>
    <source>
        <strain evidence="3 4">N8</strain>
    </source>
</reference>
<sequence>MKRYTIFIRVDSGVDIGLGHAMRCLSLAQALKKMNFELCFISKKTKGDISRLFVNKGFTVYYIQNSYSKSKKNEIIKNDANQTAKIIIKHKAKLSWLLVDHYDLDFKWEKSLRKYVNKIIVIDDLARKHNSDLLLDQNYNENLKTRYNKLVSRKCIKLLGPKYALLRNEFSDLRKIVKPRKNFKNILISFGGSDPTNETGKVLSAIKILKTKKQFLKEIDVVISNSDKNKDKIEQLCNSIPNAKFYQNVYKIGKLMCKADLAVGAGGSSTWERFCLGLPTIVSIVADHQQETTEALAKKECLINVGLAKNLSVKKYVEIFENLDIKKLQTISKNSLKVVDGNGSVRVAKKIRLLQST</sequence>
<dbReference type="InterPro" id="IPR007235">
    <property type="entry name" value="Glyco_trans_28_C"/>
</dbReference>